<proteinExistence type="predicted"/>
<reference evidence="2" key="1">
    <citation type="journal article" date="2014" name="Genome Biol. Evol.">
        <title>Gene Loss Rather Than Gene Gain Is Associated with a Host Jump from Monocots to Dicots in the Smut Fungus Melanopsichium pennsylvanicum.</title>
        <authorList>
            <person name="Sharma R."/>
            <person name="Mishra B."/>
            <person name="Runge F."/>
            <person name="Thines M."/>
        </authorList>
    </citation>
    <scope>NUCLEOTIDE SEQUENCE</scope>
    <source>
        <strain evidence="2">4</strain>
    </source>
</reference>
<sequence>MGQIGKMPSPAPTRASAAVLSPFGRNSQNAALLAKAGKSGTPPPESPSSSDKQAPSTPKKSKSSIVGNDRSNSGSVNRNISLSSRSSPATSNRLTSPPTPGGSGASHSLAGASPSMYDSTGLLSRDYETTYHRQCRTLLMAFVAAARMWEEVATFDGLKWAKEAAEGWEDVNAANKLGKSDTPHIKEAKGPSSMISSRAKEKKHAIALGSRQAHDPVLGPGGTKEIRMADAVKRIESAHNGLTTVLERLKKALNKLTLASESLGALLEEAAQRKGLEFAFQEPLWATWSLDRFVERTMDLTSQYRVSTQHLELLVPTLVKSGESPTPTSRHSGGAEERRSKERRAAYEAWIGLPYLETRGSQSLIGLEGLCEVEIGRWRE</sequence>
<name>A0A077R413_9BASI</name>
<feature type="region of interest" description="Disordered" evidence="1">
    <location>
        <begin position="175"/>
        <end position="197"/>
    </location>
</feature>
<feature type="region of interest" description="Disordered" evidence="1">
    <location>
        <begin position="1"/>
        <end position="112"/>
    </location>
</feature>
<accession>A0A077R413</accession>
<evidence type="ECO:0000256" key="1">
    <source>
        <dbReference type="SAM" id="MobiDB-lite"/>
    </source>
</evidence>
<dbReference type="EMBL" id="HG529590">
    <property type="protein sequence ID" value="CDI53721.1"/>
    <property type="molecule type" value="Genomic_DNA"/>
</dbReference>
<dbReference type="PANTHER" id="PTHR15827:SF2">
    <property type="entry name" value="CYCLIN-DEPENDENT KINASE 2-INTERACTING PROTEIN"/>
    <property type="match status" value="1"/>
</dbReference>
<protein>
    <submittedName>
        <fullName evidence="2">Uncharacterized protein</fullName>
    </submittedName>
</protein>
<organism evidence="2">
    <name type="scientific">Melanopsichium pennsylvanicum 4</name>
    <dbReference type="NCBI Taxonomy" id="1398559"/>
    <lineage>
        <taxon>Eukaryota</taxon>
        <taxon>Fungi</taxon>
        <taxon>Dikarya</taxon>
        <taxon>Basidiomycota</taxon>
        <taxon>Ustilaginomycotina</taxon>
        <taxon>Ustilaginomycetes</taxon>
        <taxon>Ustilaginales</taxon>
        <taxon>Ustilaginaceae</taxon>
        <taxon>Melanopsichium</taxon>
    </lineage>
</organism>
<feature type="compositionally biased region" description="Basic and acidic residues" evidence="1">
    <location>
        <begin position="178"/>
        <end position="189"/>
    </location>
</feature>
<dbReference type="AlphaFoldDB" id="A0A077R413"/>
<feature type="compositionally biased region" description="Polar residues" evidence="1">
    <location>
        <begin position="51"/>
        <end position="96"/>
    </location>
</feature>
<feature type="region of interest" description="Disordered" evidence="1">
    <location>
        <begin position="319"/>
        <end position="341"/>
    </location>
</feature>
<dbReference type="PANTHER" id="PTHR15827">
    <property type="entry name" value="CYCLIN-DEPENDENT KINASE 2-INTERACTING PROTEIN"/>
    <property type="match status" value="1"/>
</dbReference>
<evidence type="ECO:0000313" key="2">
    <source>
        <dbReference type="EMBL" id="CDI53721.1"/>
    </source>
</evidence>